<name>A0ABW2F5T7_9GAMM</name>
<reference evidence="3" key="1">
    <citation type="journal article" date="2019" name="Int. J. Syst. Evol. Microbiol.">
        <title>The Global Catalogue of Microorganisms (GCM) 10K type strain sequencing project: providing services to taxonomists for standard genome sequencing and annotation.</title>
        <authorList>
            <consortium name="The Broad Institute Genomics Platform"/>
            <consortium name="The Broad Institute Genome Sequencing Center for Infectious Disease"/>
            <person name="Wu L."/>
            <person name="Ma J."/>
        </authorList>
    </citation>
    <scope>NUCLEOTIDE SEQUENCE [LARGE SCALE GENOMIC DNA]</scope>
    <source>
        <strain evidence="3">CGMCC 1.13666</strain>
    </source>
</reference>
<gene>
    <name evidence="2" type="ORF">ACFQH5_20440</name>
</gene>
<feature type="region of interest" description="Disordered" evidence="1">
    <location>
        <begin position="1"/>
        <end position="25"/>
    </location>
</feature>
<dbReference type="EMBL" id="JBHSZP010000049">
    <property type="protein sequence ID" value="MFC7091916.1"/>
    <property type="molecule type" value="Genomic_DNA"/>
</dbReference>
<comment type="caution">
    <text evidence="2">The sequence shown here is derived from an EMBL/GenBank/DDBJ whole genome shotgun (WGS) entry which is preliminary data.</text>
</comment>
<evidence type="ECO:0000256" key="1">
    <source>
        <dbReference type="SAM" id="MobiDB-lite"/>
    </source>
</evidence>
<dbReference type="RefSeq" id="WP_346064107.1">
    <property type="nucleotide sequence ID" value="NZ_BAAADR010000045.1"/>
</dbReference>
<accession>A0ABW2F5T7</accession>
<protein>
    <submittedName>
        <fullName evidence="2">Uncharacterized protein</fullName>
    </submittedName>
</protein>
<dbReference type="Proteomes" id="UP001596411">
    <property type="component" value="Unassembled WGS sequence"/>
</dbReference>
<proteinExistence type="predicted"/>
<organism evidence="2 3">
    <name type="scientific">Halomonas salifodinae</name>
    <dbReference type="NCBI Taxonomy" id="438745"/>
    <lineage>
        <taxon>Bacteria</taxon>
        <taxon>Pseudomonadati</taxon>
        <taxon>Pseudomonadota</taxon>
        <taxon>Gammaproteobacteria</taxon>
        <taxon>Oceanospirillales</taxon>
        <taxon>Halomonadaceae</taxon>
        <taxon>Halomonas</taxon>
    </lineage>
</organism>
<feature type="compositionally biased region" description="Basic and acidic residues" evidence="1">
    <location>
        <begin position="16"/>
        <end position="25"/>
    </location>
</feature>
<keyword evidence="3" id="KW-1185">Reference proteome</keyword>
<evidence type="ECO:0000313" key="2">
    <source>
        <dbReference type="EMBL" id="MFC7091916.1"/>
    </source>
</evidence>
<evidence type="ECO:0000313" key="3">
    <source>
        <dbReference type="Proteomes" id="UP001596411"/>
    </source>
</evidence>
<sequence length="109" mass="11762">MSNDPKWTPGPWVKSPHVDPGDGVQVKDERGIPVCRCSIVPIYDGGPIKTTTHRQRNANAYLIAAAPDGYALAELVMDICGNPKGVSEAARTELYEAALQYAKKARGEP</sequence>